<dbReference type="Pfam" id="PF09084">
    <property type="entry name" value="NMT1"/>
    <property type="match status" value="1"/>
</dbReference>
<keyword evidence="1" id="KW-0732">Signal</keyword>
<feature type="domain" description="SsuA/THI5-like" evidence="2">
    <location>
        <begin position="57"/>
        <end position="262"/>
    </location>
</feature>
<evidence type="ECO:0000259" key="2">
    <source>
        <dbReference type="Pfam" id="PF09084"/>
    </source>
</evidence>
<keyword evidence="4" id="KW-1185">Reference proteome</keyword>
<reference evidence="4" key="1">
    <citation type="journal article" date="2019" name="Int. J. Syst. Evol. Microbiol.">
        <title>The Global Catalogue of Microorganisms (GCM) 10K type strain sequencing project: providing services to taxonomists for standard genome sequencing and annotation.</title>
        <authorList>
            <consortium name="The Broad Institute Genomics Platform"/>
            <consortium name="The Broad Institute Genome Sequencing Center for Infectious Disease"/>
            <person name="Wu L."/>
            <person name="Ma J."/>
        </authorList>
    </citation>
    <scope>NUCLEOTIDE SEQUENCE [LARGE SCALE GENOMIC DNA]</scope>
    <source>
        <strain evidence="4">JCM 11882</strain>
    </source>
</reference>
<dbReference type="SUPFAM" id="SSF53850">
    <property type="entry name" value="Periplasmic binding protein-like II"/>
    <property type="match status" value="1"/>
</dbReference>
<sequence length="364" mass="38394">MKNRGTRSIFVGACIAMASVLGLSACGAGDQGDDTAVTFAVGSPNLEITTAPYVAVPEQMGFWKDEGLDVDVQGTEGATASVQMLAGGRADIINGGTSSFFQEAARNPDIQVISLTGPNVWRVYVPEDSPIQSIEELKGKTVGAQSLSSASYLFGVAALESGGVDTETEVDWLPVGTGNQAAEALNSGHVEAYASYDGPAGVVGNLTTDGLRALPSELDNYNGLLGIATLKETIEQRPDVVEKFLIGLIKGAIFSATNPEAAIDLQFKQFPEQRPQGSWDEVLSQMMPVAEKRFVDGGVQTDGLPLGTLSAEDVQSSIQLMNEYDVITEEVSAEDVLAFDLNNAAWSQVDPAAVAEMAEEYNVE</sequence>
<proteinExistence type="predicted"/>
<dbReference type="PANTHER" id="PTHR30024">
    <property type="entry name" value="ALIPHATIC SULFONATES-BINDING PROTEIN-RELATED"/>
    <property type="match status" value="1"/>
</dbReference>
<evidence type="ECO:0000256" key="1">
    <source>
        <dbReference type="SAM" id="SignalP"/>
    </source>
</evidence>
<accession>A0ABV9PVQ5</accession>
<name>A0ABV9PVQ5_9ACTN</name>
<feature type="chain" id="PRO_5047264463" evidence="1">
    <location>
        <begin position="29"/>
        <end position="364"/>
    </location>
</feature>
<dbReference type="EMBL" id="JBHSHP010000054">
    <property type="protein sequence ID" value="MFC4755883.1"/>
    <property type="molecule type" value="Genomic_DNA"/>
</dbReference>
<protein>
    <submittedName>
        <fullName evidence="3">ABC transporter substrate-binding protein</fullName>
    </submittedName>
</protein>
<dbReference type="RefSeq" id="WP_344995343.1">
    <property type="nucleotide sequence ID" value="NZ_BAABCD010000051.1"/>
</dbReference>
<feature type="signal peptide" evidence="1">
    <location>
        <begin position="1"/>
        <end position="28"/>
    </location>
</feature>
<organism evidence="3 4">
    <name type="scientific">Dietzia aurantiaca</name>
    <dbReference type="NCBI Taxonomy" id="983873"/>
    <lineage>
        <taxon>Bacteria</taxon>
        <taxon>Bacillati</taxon>
        <taxon>Actinomycetota</taxon>
        <taxon>Actinomycetes</taxon>
        <taxon>Mycobacteriales</taxon>
        <taxon>Dietziaceae</taxon>
        <taxon>Dietzia</taxon>
    </lineage>
</organism>
<dbReference type="InterPro" id="IPR015168">
    <property type="entry name" value="SsuA/THI5"/>
</dbReference>
<dbReference type="Gene3D" id="3.40.190.10">
    <property type="entry name" value="Periplasmic binding protein-like II"/>
    <property type="match status" value="2"/>
</dbReference>
<evidence type="ECO:0000313" key="4">
    <source>
        <dbReference type="Proteomes" id="UP001595836"/>
    </source>
</evidence>
<gene>
    <name evidence="3" type="ORF">ACFO7U_14000</name>
</gene>
<comment type="caution">
    <text evidence="3">The sequence shown here is derived from an EMBL/GenBank/DDBJ whole genome shotgun (WGS) entry which is preliminary data.</text>
</comment>
<dbReference type="Proteomes" id="UP001595836">
    <property type="component" value="Unassembled WGS sequence"/>
</dbReference>
<evidence type="ECO:0000313" key="3">
    <source>
        <dbReference type="EMBL" id="MFC4755883.1"/>
    </source>
</evidence>
<dbReference type="PROSITE" id="PS51257">
    <property type="entry name" value="PROKAR_LIPOPROTEIN"/>
    <property type="match status" value="1"/>
</dbReference>